<feature type="transmembrane region" description="Helical" evidence="7">
    <location>
        <begin position="12"/>
        <end position="31"/>
    </location>
</feature>
<keyword evidence="4 7" id="KW-0812">Transmembrane</keyword>
<reference evidence="9" key="1">
    <citation type="journal article" date="2019" name="Int. J. Syst. Evol. Microbiol.">
        <title>The Global Catalogue of Microorganisms (GCM) 10K type strain sequencing project: providing services to taxonomists for standard genome sequencing and annotation.</title>
        <authorList>
            <consortium name="The Broad Institute Genomics Platform"/>
            <consortium name="The Broad Institute Genome Sequencing Center for Infectious Disease"/>
            <person name="Wu L."/>
            <person name="Ma J."/>
        </authorList>
    </citation>
    <scope>NUCLEOTIDE SEQUENCE [LARGE SCALE GENOMIC DNA]</scope>
    <source>
        <strain evidence="9">CGMCC 1.12371</strain>
    </source>
</reference>
<comment type="caution">
    <text evidence="8">The sequence shown here is derived from an EMBL/GenBank/DDBJ whole genome shotgun (WGS) entry which is preliminary data.</text>
</comment>
<dbReference type="Proteomes" id="UP001596501">
    <property type="component" value="Unassembled WGS sequence"/>
</dbReference>
<comment type="subcellular location">
    <subcellularLocation>
        <location evidence="1">Membrane</location>
        <topology evidence="1">Multi-pass membrane protein</topology>
    </subcellularLocation>
</comment>
<accession>A0ABW2QL90</accession>
<feature type="transmembrane region" description="Helical" evidence="7">
    <location>
        <begin position="68"/>
        <end position="87"/>
    </location>
</feature>
<dbReference type="Pfam" id="PF03547">
    <property type="entry name" value="Mem_trans"/>
    <property type="match status" value="1"/>
</dbReference>
<feature type="transmembrane region" description="Helical" evidence="7">
    <location>
        <begin position="162"/>
        <end position="184"/>
    </location>
</feature>
<keyword evidence="3" id="KW-1003">Cell membrane</keyword>
<keyword evidence="6 7" id="KW-0472">Membrane</keyword>
<evidence type="ECO:0000256" key="4">
    <source>
        <dbReference type="ARBA" id="ARBA00022692"/>
    </source>
</evidence>
<evidence type="ECO:0000256" key="3">
    <source>
        <dbReference type="ARBA" id="ARBA00022475"/>
    </source>
</evidence>
<feature type="transmembrane region" description="Helical" evidence="7">
    <location>
        <begin position="94"/>
        <end position="114"/>
    </location>
</feature>
<protein>
    <submittedName>
        <fullName evidence="8">AEC family transporter</fullName>
    </submittedName>
</protein>
<feature type="transmembrane region" description="Helical" evidence="7">
    <location>
        <begin position="204"/>
        <end position="224"/>
    </location>
</feature>
<keyword evidence="5 7" id="KW-1133">Transmembrane helix</keyword>
<evidence type="ECO:0000313" key="9">
    <source>
        <dbReference type="Proteomes" id="UP001596501"/>
    </source>
</evidence>
<feature type="transmembrane region" description="Helical" evidence="7">
    <location>
        <begin position="126"/>
        <end position="150"/>
    </location>
</feature>
<feature type="transmembrane region" description="Helical" evidence="7">
    <location>
        <begin position="295"/>
        <end position="315"/>
    </location>
</feature>
<organism evidence="8 9">
    <name type="scientific">Hydrogenophaga atypica</name>
    <dbReference type="NCBI Taxonomy" id="249409"/>
    <lineage>
        <taxon>Bacteria</taxon>
        <taxon>Pseudomonadati</taxon>
        <taxon>Pseudomonadota</taxon>
        <taxon>Betaproteobacteria</taxon>
        <taxon>Burkholderiales</taxon>
        <taxon>Comamonadaceae</taxon>
        <taxon>Hydrogenophaga</taxon>
    </lineage>
</organism>
<dbReference type="EMBL" id="JBHTCA010000004">
    <property type="protein sequence ID" value="MFC7408922.1"/>
    <property type="molecule type" value="Genomic_DNA"/>
</dbReference>
<keyword evidence="2" id="KW-0813">Transport</keyword>
<name>A0ABW2QL90_9BURK</name>
<gene>
    <name evidence="8" type="ORF">ACFQPB_08625</name>
</gene>
<sequence>MNFPAQHPVLVSLTPVVLLIALGFLAGRLHWIRDGAVRDLSNLVFLVLIPALLFRTMSTVRVEQLDPLPLLVYFSAALGLFFVLLAFQGLDRRSVAFALAGVFSNTVMIGIPLVELAYGKAGLVTLLTLISVHALVLLTVITIVFELVVAREARASGAAATSLWVTVGAAVKSTVIHPIPLPILCGLLYGQTGWGLPVVVDKPLQLLANAFGPIALLLVGVTMARTRVAGLWRHTLWVTALKNLALPACVAFSGWVWGLTGLPWTVMVVAAALPVGANVFLFAQRYQVAEDVVTASVGVSTAMGLVTLSVVMWLVS</sequence>
<evidence type="ECO:0000256" key="7">
    <source>
        <dbReference type="SAM" id="Phobius"/>
    </source>
</evidence>
<proteinExistence type="predicted"/>
<evidence type="ECO:0000256" key="1">
    <source>
        <dbReference type="ARBA" id="ARBA00004141"/>
    </source>
</evidence>
<dbReference type="PANTHER" id="PTHR36838:SF3">
    <property type="entry name" value="TRANSPORTER AUXIN EFFLUX CARRIER EC FAMILY"/>
    <property type="match status" value="1"/>
</dbReference>
<feature type="transmembrane region" description="Helical" evidence="7">
    <location>
        <begin position="264"/>
        <end position="283"/>
    </location>
</feature>
<dbReference type="InterPro" id="IPR004776">
    <property type="entry name" value="Mem_transp_PIN-like"/>
</dbReference>
<keyword evidence="9" id="KW-1185">Reference proteome</keyword>
<feature type="transmembrane region" description="Helical" evidence="7">
    <location>
        <begin position="43"/>
        <end position="62"/>
    </location>
</feature>
<evidence type="ECO:0000256" key="5">
    <source>
        <dbReference type="ARBA" id="ARBA00022989"/>
    </source>
</evidence>
<evidence type="ECO:0000256" key="2">
    <source>
        <dbReference type="ARBA" id="ARBA00022448"/>
    </source>
</evidence>
<evidence type="ECO:0000313" key="8">
    <source>
        <dbReference type="EMBL" id="MFC7408922.1"/>
    </source>
</evidence>
<dbReference type="PANTHER" id="PTHR36838">
    <property type="entry name" value="AUXIN EFFLUX CARRIER FAMILY PROTEIN"/>
    <property type="match status" value="1"/>
</dbReference>
<evidence type="ECO:0000256" key="6">
    <source>
        <dbReference type="ARBA" id="ARBA00023136"/>
    </source>
</evidence>
<feature type="transmembrane region" description="Helical" evidence="7">
    <location>
        <begin position="236"/>
        <end position="258"/>
    </location>
</feature>